<name>A0A3Q9UL10_9ACTN</name>
<dbReference type="GO" id="GO:0000166">
    <property type="term" value="F:nucleotide binding"/>
    <property type="evidence" value="ECO:0007669"/>
    <property type="project" value="InterPro"/>
</dbReference>
<dbReference type="InterPro" id="IPR041605">
    <property type="entry name" value="Exo_C"/>
</dbReference>
<dbReference type="InterPro" id="IPR010997">
    <property type="entry name" value="HRDC-like_sf"/>
</dbReference>
<dbReference type="Pfam" id="PF01612">
    <property type="entry name" value="DNA_pol_A_exo1"/>
    <property type="match status" value="1"/>
</dbReference>
<dbReference type="AlphaFoldDB" id="A0A3Q9UL10"/>
<dbReference type="GO" id="GO:0008408">
    <property type="term" value="F:3'-5' exonuclease activity"/>
    <property type="evidence" value="ECO:0007669"/>
    <property type="project" value="InterPro"/>
</dbReference>
<dbReference type="SMART" id="SM00474">
    <property type="entry name" value="35EXOc"/>
    <property type="match status" value="1"/>
</dbReference>
<dbReference type="SUPFAM" id="SSF47819">
    <property type="entry name" value="HRDC-like"/>
    <property type="match status" value="1"/>
</dbReference>
<reference evidence="4" key="1">
    <citation type="submission" date="2017-12" db="EMBL/GenBank/DDBJ databases">
        <title>Whole genome sequencing of Acidipropionibacterium jensenii strains JS279 and JS280.</title>
        <authorList>
            <person name="Deptula P."/>
            <person name="Laine P."/>
            <person name="Smolander O.-P."/>
            <person name="Paulin L."/>
            <person name="Auvinen P."/>
            <person name="Varmanen P."/>
        </authorList>
    </citation>
    <scope>NUCLEOTIDE SEQUENCE [LARGE SCALE GENOMIC DNA]</scope>
    <source>
        <strain evidence="4">JS280</strain>
    </source>
</reference>
<evidence type="ECO:0000256" key="1">
    <source>
        <dbReference type="SAM" id="MobiDB-lite"/>
    </source>
</evidence>
<dbReference type="GO" id="GO:0006139">
    <property type="term" value="P:nucleobase-containing compound metabolic process"/>
    <property type="evidence" value="ECO:0007669"/>
    <property type="project" value="InterPro"/>
</dbReference>
<dbReference type="PANTHER" id="PTHR47649:SF1">
    <property type="entry name" value="RIBONUCLEASE D"/>
    <property type="match status" value="1"/>
</dbReference>
<dbReference type="PANTHER" id="PTHR47649">
    <property type="entry name" value="RIBONUCLEASE D"/>
    <property type="match status" value="1"/>
</dbReference>
<dbReference type="Gene3D" id="1.10.150.80">
    <property type="entry name" value="HRDC domain"/>
    <property type="match status" value="2"/>
</dbReference>
<sequence length="420" mass="46481">MSDTDPDGPELPVLNFPAEGVPPLVDTPEALLRTAERLAAGTGPVAIDTERAHGYRYNTRAYLIQLRRTGSGSHLVDPAALDHHGTGSGLGPLAEALSGTEWILHAATQDMPCLAMEGLRPSRLFDSELAGRLLGLPRVGLGPMVEHYFGVHLLKEHSAADWSTRPLPADWMVYAALDVELLIPLRDLLIADLRQAGKLDWADEEFDHLVQIGAELPDDLPDPDPQRWRRTTGLHDVRTRAGLEVVKDLWWARNDIARRTDIAPGRIVNDRAISALGTHTGDRVTLTAEELGHSSGFRRGRARRYTDDWRRAVEAAVATSPQDYPPRRLPPDGPPPPRSWANHHPEAAARWEAVRPAMNQRAADLAMPPENLISPDWLRRLAWQPPTDLSPRGVDAFLADLGARAWQRNLVCGELSRLLR</sequence>
<accession>A0A3Q9UL10</accession>
<evidence type="ECO:0000313" key="4">
    <source>
        <dbReference type="Proteomes" id="UP000285875"/>
    </source>
</evidence>
<organism evidence="3 4">
    <name type="scientific">Acidipropionibacterium jensenii</name>
    <dbReference type="NCBI Taxonomy" id="1749"/>
    <lineage>
        <taxon>Bacteria</taxon>
        <taxon>Bacillati</taxon>
        <taxon>Actinomycetota</taxon>
        <taxon>Actinomycetes</taxon>
        <taxon>Propionibacteriales</taxon>
        <taxon>Propionibacteriaceae</taxon>
        <taxon>Acidipropionibacterium</taxon>
    </lineage>
</organism>
<evidence type="ECO:0000313" key="3">
    <source>
        <dbReference type="EMBL" id="AZZ39536.1"/>
    </source>
</evidence>
<dbReference type="RefSeq" id="WP_097798907.1">
    <property type="nucleotide sequence ID" value="NZ_CP025570.1"/>
</dbReference>
<dbReference type="InterPro" id="IPR002121">
    <property type="entry name" value="HRDC_dom"/>
</dbReference>
<dbReference type="Pfam" id="PF18305">
    <property type="entry name" value="DNA_pol_A_exoN"/>
    <property type="match status" value="1"/>
</dbReference>
<dbReference type="CDD" id="cd06142">
    <property type="entry name" value="RNaseD_exo"/>
    <property type="match status" value="1"/>
</dbReference>
<dbReference type="EMBL" id="CP025570">
    <property type="protein sequence ID" value="AZZ39536.1"/>
    <property type="molecule type" value="Genomic_DNA"/>
</dbReference>
<feature type="region of interest" description="Disordered" evidence="1">
    <location>
        <begin position="316"/>
        <end position="343"/>
    </location>
</feature>
<dbReference type="SUPFAM" id="SSF53098">
    <property type="entry name" value="Ribonuclease H-like"/>
    <property type="match status" value="1"/>
</dbReference>
<dbReference type="Gene3D" id="3.30.420.10">
    <property type="entry name" value="Ribonuclease H-like superfamily/Ribonuclease H"/>
    <property type="match status" value="1"/>
</dbReference>
<dbReference type="Proteomes" id="UP000285875">
    <property type="component" value="Chromosome"/>
</dbReference>
<evidence type="ECO:0000259" key="2">
    <source>
        <dbReference type="SMART" id="SM00474"/>
    </source>
</evidence>
<proteinExistence type="predicted"/>
<protein>
    <submittedName>
        <fullName evidence="3">Ribonuclease D</fullName>
    </submittedName>
</protein>
<gene>
    <name evidence="3" type="ORF">C0Z10_07000</name>
</gene>
<dbReference type="InterPro" id="IPR036397">
    <property type="entry name" value="RNaseH_sf"/>
</dbReference>
<dbReference type="InterPro" id="IPR051086">
    <property type="entry name" value="RNase_D-like"/>
</dbReference>
<dbReference type="GO" id="GO:0003676">
    <property type="term" value="F:nucleic acid binding"/>
    <property type="evidence" value="ECO:0007669"/>
    <property type="project" value="InterPro"/>
</dbReference>
<dbReference type="InterPro" id="IPR044876">
    <property type="entry name" value="HRDC_dom_sf"/>
</dbReference>
<dbReference type="KEGG" id="aji:C0Z10_07000"/>
<dbReference type="Pfam" id="PF00570">
    <property type="entry name" value="HRDC"/>
    <property type="match status" value="1"/>
</dbReference>
<dbReference type="InterPro" id="IPR002562">
    <property type="entry name" value="3'-5'_exonuclease_dom"/>
</dbReference>
<feature type="domain" description="3'-5' exonuclease" evidence="2">
    <location>
        <begin position="22"/>
        <end position="194"/>
    </location>
</feature>
<dbReference type="InterPro" id="IPR012337">
    <property type="entry name" value="RNaseH-like_sf"/>
</dbReference>